<dbReference type="InterPro" id="IPR001019">
    <property type="entry name" value="Gprotein_alpha_su"/>
</dbReference>
<dbReference type="Proteomes" id="UP001212152">
    <property type="component" value="Unassembled WGS sequence"/>
</dbReference>
<evidence type="ECO:0000256" key="5">
    <source>
        <dbReference type="ARBA" id="ARBA00023224"/>
    </source>
</evidence>
<feature type="binding site" evidence="7">
    <location>
        <position position="47"/>
    </location>
    <ligand>
        <name>Mg(2+)</name>
        <dbReference type="ChEBI" id="CHEBI:18420"/>
    </ligand>
</feature>
<dbReference type="PROSITE" id="PS51882">
    <property type="entry name" value="G_ALPHA"/>
    <property type="match status" value="1"/>
</dbReference>
<dbReference type="InterPro" id="IPR011025">
    <property type="entry name" value="GproteinA_insert"/>
</dbReference>
<dbReference type="SMART" id="SM00275">
    <property type="entry name" value="G_alpha"/>
    <property type="match status" value="1"/>
</dbReference>
<protein>
    <submittedName>
        <fullName evidence="8">Guanine nucleotide-binding protein alpha-2 subunit</fullName>
    </submittedName>
</protein>
<dbReference type="GO" id="GO:0005737">
    <property type="term" value="C:cytoplasm"/>
    <property type="evidence" value="ECO:0007669"/>
    <property type="project" value="TreeGrafter"/>
</dbReference>
<dbReference type="InterPro" id="IPR027417">
    <property type="entry name" value="P-loop_NTPase"/>
</dbReference>
<organism evidence="8 9">
    <name type="scientific">Geranomyces variabilis</name>
    <dbReference type="NCBI Taxonomy" id="109894"/>
    <lineage>
        <taxon>Eukaryota</taxon>
        <taxon>Fungi</taxon>
        <taxon>Fungi incertae sedis</taxon>
        <taxon>Chytridiomycota</taxon>
        <taxon>Chytridiomycota incertae sedis</taxon>
        <taxon>Chytridiomycetes</taxon>
        <taxon>Spizellomycetales</taxon>
        <taxon>Powellomycetaceae</taxon>
        <taxon>Geranomyces</taxon>
    </lineage>
</organism>
<dbReference type="Pfam" id="PF00503">
    <property type="entry name" value="G-alpha"/>
    <property type="match status" value="1"/>
</dbReference>
<proteinExistence type="predicted"/>
<dbReference type="AlphaFoldDB" id="A0AAD5XNS9"/>
<dbReference type="Gene3D" id="3.40.50.300">
    <property type="entry name" value="P-loop containing nucleotide triphosphate hydrolases"/>
    <property type="match status" value="1"/>
</dbReference>
<sequence length="154" mass="16956">MGMCSSKEPVVQSETSMAIDRSIEEDSKRLKRECKILLLGGGESGKSTIVKQMKIIHQDGYTRDDLMAHRSTVYKNTLDSIQSLIAAVESFQLTFATPEIQIKADKLLALRPDFDGSYKLSQEHADSIAIITSDPAAVAALERSNEFYIIDSAA</sequence>
<keyword evidence="3 7" id="KW-0460">Magnesium</keyword>
<dbReference type="FunFam" id="3.40.50.300:FF:000692">
    <property type="entry name" value="Guanine nucleotide-binding protein subunit alpha"/>
    <property type="match status" value="1"/>
</dbReference>
<gene>
    <name evidence="8" type="primary">GPA2_2</name>
    <name evidence="8" type="ORF">HDU87_001530</name>
</gene>
<keyword evidence="2 6" id="KW-0547">Nucleotide-binding</keyword>
<evidence type="ECO:0000313" key="9">
    <source>
        <dbReference type="Proteomes" id="UP001212152"/>
    </source>
</evidence>
<keyword evidence="1 7" id="KW-0479">Metal-binding</keyword>
<dbReference type="PANTHER" id="PTHR10218">
    <property type="entry name" value="GTP-BINDING PROTEIN ALPHA SUBUNIT"/>
    <property type="match status" value="1"/>
</dbReference>
<evidence type="ECO:0000256" key="4">
    <source>
        <dbReference type="ARBA" id="ARBA00023134"/>
    </source>
</evidence>
<dbReference type="GO" id="GO:0005525">
    <property type="term" value="F:GTP binding"/>
    <property type="evidence" value="ECO:0007669"/>
    <property type="project" value="UniProtKB-KW"/>
</dbReference>
<feature type="binding site" evidence="6">
    <location>
        <begin position="151"/>
        <end position="152"/>
    </location>
    <ligand>
        <name>GTP</name>
        <dbReference type="ChEBI" id="CHEBI:37565"/>
    </ligand>
</feature>
<dbReference type="GO" id="GO:0031683">
    <property type="term" value="F:G-protein beta/gamma-subunit complex binding"/>
    <property type="evidence" value="ECO:0007669"/>
    <property type="project" value="InterPro"/>
</dbReference>
<dbReference type="GO" id="GO:0005834">
    <property type="term" value="C:heterotrimeric G-protein complex"/>
    <property type="evidence" value="ECO:0007669"/>
    <property type="project" value="TreeGrafter"/>
</dbReference>
<dbReference type="GO" id="GO:0001664">
    <property type="term" value="F:G protein-coupled receptor binding"/>
    <property type="evidence" value="ECO:0007669"/>
    <property type="project" value="TreeGrafter"/>
</dbReference>
<evidence type="ECO:0000256" key="1">
    <source>
        <dbReference type="ARBA" id="ARBA00022723"/>
    </source>
</evidence>
<evidence type="ECO:0000256" key="3">
    <source>
        <dbReference type="ARBA" id="ARBA00022842"/>
    </source>
</evidence>
<dbReference type="GO" id="GO:0007189">
    <property type="term" value="P:adenylate cyclase-activating G protein-coupled receptor signaling pathway"/>
    <property type="evidence" value="ECO:0007669"/>
    <property type="project" value="TreeGrafter"/>
</dbReference>
<dbReference type="EMBL" id="JADGJQ010000014">
    <property type="protein sequence ID" value="KAJ3180890.1"/>
    <property type="molecule type" value="Genomic_DNA"/>
</dbReference>
<keyword evidence="4 6" id="KW-0342">GTP-binding</keyword>
<accession>A0AAD5XNS9</accession>
<comment type="caution">
    <text evidence="8">The sequence shown here is derived from an EMBL/GenBank/DDBJ whole genome shotgun (WGS) entry which is preliminary data.</text>
</comment>
<keyword evidence="5" id="KW-0807">Transducer</keyword>
<dbReference type="GO" id="GO:0003924">
    <property type="term" value="F:GTPase activity"/>
    <property type="evidence" value="ECO:0007669"/>
    <property type="project" value="InterPro"/>
</dbReference>
<evidence type="ECO:0000256" key="7">
    <source>
        <dbReference type="PIRSR" id="PIRSR601019-2"/>
    </source>
</evidence>
<keyword evidence="9" id="KW-1185">Reference proteome</keyword>
<evidence type="ECO:0000256" key="6">
    <source>
        <dbReference type="PIRSR" id="PIRSR601019-1"/>
    </source>
</evidence>
<dbReference type="SUPFAM" id="SSF52540">
    <property type="entry name" value="P-loop containing nucleoside triphosphate hydrolases"/>
    <property type="match status" value="1"/>
</dbReference>
<dbReference type="PANTHER" id="PTHR10218:SF369">
    <property type="entry name" value="GUANINE NUCLEOTIDE-BINDING PROTEIN ALPHA-2 SUBUNIT"/>
    <property type="match status" value="1"/>
</dbReference>
<evidence type="ECO:0000313" key="8">
    <source>
        <dbReference type="EMBL" id="KAJ3180890.1"/>
    </source>
</evidence>
<name>A0AAD5XNS9_9FUNG</name>
<feature type="binding site" evidence="6">
    <location>
        <begin position="43"/>
        <end position="48"/>
    </location>
    <ligand>
        <name>GTP</name>
        <dbReference type="ChEBI" id="CHEBI:37565"/>
    </ligand>
</feature>
<dbReference type="SUPFAM" id="SSF47895">
    <property type="entry name" value="Transducin (alpha subunit), insertion domain"/>
    <property type="match status" value="1"/>
</dbReference>
<evidence type="ECO:0000256" key="2">
    <source>
        <dbReference type="ARBA" id="ARBA00022741"/>
    </source>
</evidence>
<dbReference type="GO" id="GO:0046872">
    <property type="term" value="F:metal ion binding"/>
    <property type="evidence" value="ECO:0007669"/>
    <property type="project" value="UniProtKB-KW"/>
</dbReference>
<reference evidence="8" key="1">
    <citation type="submission" date="2020-05" db="EMBL/GenBank/DDBJ databases">
        <title>Phylogenomic resolution of chytrid fungi.</title>
        <authorList>
            <person name="Stajich J.E."/>
            <person name="Amses K."/>
            <person name="Simmons R."/>
            <person name="Seto K."/>
            <person name="Myers J."/>
            <person name="Bonds A."/>
            <person name="Quandt C.A."/>
            <person name="Barry K."/>
            <person name="Liu P."/>
            <person name="Grigoriev I."/>
            <person name="Longcore J.E."/>
            <person name="James T.Y."/>
        </authorList>
    </citation>
    <scope>NUCLEOTIDE SEQUENCE</scope>
    <source>
        <strain evidence="8">JEL0379</strain>
    </source>
</reference>